<evidence type="ECO:0000313" key="5">
    <source>
        <dbReference type="Proteomes" id="UP000289340"/>
    </source>
</evidence>
<evidence type="ECO:0000256" key="2">
    <source>
        <dbReference type="SAM" id="SignalP"/>
    </source>
</evidence>
<dbReference type="EMBL" id="QZWG01000003">
    <property type="protein sequence ID" value="RZC19346.1"/>
    <property type="molecule type" value="Genomic_DNA"/>
</dbReference>
<protein>
    <submittedName>
        <fullName evidence="3">Uncharacterized protein</fullName>
    </submittedName>
</protein>
<reference evidence="3" key="1">
    <citation type="submission" date="2014-07" db="EMBL/GenBank/DDBJ databases">
        <title>Identification of a novel salt tolerance gene in wild soybean by whole-genome sequencing.</title>
        <authorList>
            <person name="Lam H.-M."/>
            <person name="Qi X."/>
            <person name="Li M.-W."/>
            <person name="Liu X."/>
            <person name="Xie M."/>
            <person name="Ni M."/>
            <person name="Xu X."/>
        </authorList>
    </citation>
    <scope>NUCLEOTIDE SEQUENCE [LARGE SCALE GENOMIC DNA]</scope>
    <source>
        <tissue evidence="3">Root</tissue>
    </source>
</reference>
<dbReference type="PROSITE" id="PS51257">
    <property type="entry name" value="PROKAR_LIPOPROTEIN"/>
    <property type="match status" value="1"/>
</dbReference>
<dbReference type="EMBL" id="KN652989">
    <property type="protein sequence ID" value="KHN28118.1"/>
    <property type="molecule type" value="Genomic_DNA"/>
</dbReference>
<feature type="signal peptide" evidence="2">
    <location>
        <begin position="1"/>
        <end position="26"/>
    </location>
</feature>
<sequence>MTRSTLPPSSPISLFVSLMCVAFACATSLNKIEHCELDCASSTVEGLNVVGDCEPKCSQELKIPTQIEKEGQDAIKEYLDTVFSNALFGGGSIETGQNKETQIEDKGEKNVDADKSAYTAPKEPGVEHKLAIPSHIEEQGEDAIKEYLDNLFSNALFGTDSTQTGHNQEARPDRYSVEPDSKTQIKHEGESMNAQKSSYKLPKEPGEEQLLDGDLAVNVDLEIVGDGEYVLKIKRVNPSLTNHDEVERAKHMAQNGAMLLHYGEILQDMGEKLISQSQASLYSVFKIPTPPKLKSDQ</sequence>
<name>A0A0B2R844_GLYSO</name>
<feature type="region of interest" description="Disordered" evidence="1">
    <location>
        <begin position="159"/>
        <end position="205"/>
    </location>
</feature>
<dbReference type="Proteomes" id="UP000053555">
    <property type="component" value="Unassembled WGS sequence"/>
</dbReference>
<feature type="chain" id="PRO_5040666549" evidence="2">
    <location>
        <begin position="27"/>
        <end position="297"/>
    </location>
</feature>
<proteinExistence type="predicted"/>
<keyword evidence="5" id="KW-1185">Reference proteome</keyword>
<keyword evidence="2" id="KW-0732">Signal</keyword>
<organism evidence="3">
    <name type="scientific">Glycine soja</name>
    <name type="common">Wild soybean</name>
    <dbReference type="NCBI Taxonomy" id="3848"/>
    <lineage>
        <taxon>Eukaryota</taxon>
        <taxon>Viridiplantae</taxon>
        <taxon>Streptophyta</taxon>
        <taxon>Embryophyta</taxon>
        <taxon>Tracheophyta</taxon>
        <taxon>Spermatophyta</taxon>
        <taxon>Magnoliopsida</taxon>
        <taxon>eudicotyledons</taxon>
        <taxon>Gunneridae</taxon>
        <taxon>Pentapetalae</taxon>
        <taxon>rosids</taxon>
        <taxon>fabids</taxon>
        <taxon>Fabales</taxon>
        <taxon>Fabaceae</taxon>
        <taxon>Papilionoideae</taxon>
        <taxon>50 kb inversion clade</taxon>
        <taxon>NPAAA clade</taxon>
        <taxon>indigoferoid/millettioid clade</taxon>
        <taxon>Phaseoleae</taxon>
        <taxon>Glycine</taxon>
        <taxon>Glycine subgen. Soja</taxon>
    </lineage>
</organism>
<evidence type="ECO:0000313" key="3">
    <source>
        <dbReference type="EMBL" id="KHN28118.1"/>
    </source>
</evidence>
<gene>
    <name evidence="4" type="ORF">D0Y65_006246</name>
    <name evidence="3" type="ORF">glysoja_048475</name>
</gene>
<dbReference type="AlphaFoldDB" id="A0A0B2R844"/>
<evidence type="ECO:0000313" key="4">
    <source>
        <dbReference type="EMBL" id="RZC19346.1"/>
    </source>
</evidence>
<reference evidence="4 5" key="2">
    <citation type="submission" date="2018-09" db="EMBL/GenBank/DDBJ databases">
        <title>A high-quality reference genome of wild soybean provides a powerful tool to mine soybean genomes.</title>
        <authorList>
            <person name="Xie M."/>
            <person name="Chung C.Y.L."/>
            <person name="Li M.-W."/>
            <person name="Wong F.-L."/>
            <person name="Chan T.-F."/>
            <person name="Lam H.-M."/>
        </authorList>
    </citation>
    <scope>NUCLEOTIDE SEQUENCE [LARGE SCALE GENOMIC DNA]</scope>
    <source>
        <strain evidence="5">cv. W05</strain>
        <tissue evidence="4">Hypocotyl of etiolated seedlings</tissue>
    </source>
</reference>
<dbReference type="Gramene" id="XM_028368744.1">
    <property type="protein sequence ID" value="XP_028224545.1"/>
    <property type="gene ID" value="LOC114406148"/>
</dbReference>
<feature type="compositionally biased region" description="Basic and acidic residues" evidence="1">
    <location>
        <begin position="168"/>
        <end position="190"/>
    </location>
</feature>
<dbReference type="Proteomes" id="UP000289340">
    <property type="component" value="Chromosome 3"/>
</dbReference>
<evidence type="ECO:0000256" key="1">
    <source>
        <dbReference type="SAM" id="MobiDB-lite"/>
    </source>
</evidence>
<accession>A0A0B2R844</accession>